<evidence type="ECO:0000256" key="1">
    <source>
        <dbReference type="SAM" id="MobiDB-lite"/>
    </source>
</evidence>
<keyword evidence="4" id="KW-1185">Reference proteome</keyword>
<feature type="compositionally biased region" description="Pro residues" evidence="1">
    <location>
        <begin position="182"/>
        <end position="198"/>
    </location>
</feature>
<proteinExistence type="predicted"/>
<dbReference type="AlphaFoldDB" id="W1NTN8"/>
<dbReference type="InterPro" id="IPR036378">
    <property type="entry name" value="FAS1_dom_sf"/>
</dbReference>
<gene>
    <name evidence="3" type="ORF">AMTR_s00340p00014790</name>
</gene>
<accession>W1NTN8</accession>
<feature type="region of interest" description="Disordered" evidence="1">
    <location>
        <begin position="172"/>
        <end position="246"/>
    </location>
</feature>
<evidence type="ECO:0000313" key="4">
    <source>
        <dbReference type="Proteomes" id="UP000017836"/>
    </source>
</evidence>
<dbReference type="Gramene" id="ERN00922">
    <property type="protein sequence ID" value="ERN00922"/>
    <property type="gene ID" value="AMTR_s00340p00014790"/>
</dbReference>
<dbReference type="PANTHER" id="PTHR33985:SF15">
    <property type="entry name" value="FASCICLIN-LIKE ARABINOGALACTAN PROTEIN 19"/>
    <property type="match status" value="1"/>
</dbReference>
<keyword evidence="2" id="KW-0732">Signal</keyword>
<protein>
    <recommendedName>
        <fullName evidence="5">FAS1 domain-containing protein</fullName>
    </recommendedName>
</protein>
<evidence type="ECO:0000313" key="3">
    <source>
        <dbReference type="EMBL" id="ERN00922.1"/>
    </source>
</evidence>
<evidence type="ECO:0000256" key="2">
    <source>
        <dbReference type="SAM" id="SignalP"/>
    </source>
</evidence>
<dbReference type="STRING" id="13333.W1NTN8"/>
<sequence>MEVSSCTRPFLLLPFLVPLFFSLLSRAEAAIPEQELKDMIITLKTTGYNLFGNAIETSDLKALILNSDFPLSLFIPTDPSIFNLRTHVLAPHGYVETLQAHVAFGLFASPTIEDLPPWLILPTLLPTHQINLTHSPHLHLFHADGVVVQDIDLFSGPNLVAHGLDSILSVGSPAPQTCAPEPLSPESPHPKFSPPSEPSPDEDLPKTPEPLPETHPNSKPLHSSPQPPLPKHGYSLPRPPLPRYRYPFQRSPLPRYHYPLFKHQYTFQPKHGSSLPRSPLPRYRYPFQRSPPLFKHQYTFHPKHRYPVAGGVYPSPAGRGEHHSHLHGDSIIRGYGHHKYPHSKNHGYGHGRFGGWKPGNHY</sequence>
<organism evidence="3 4">
    <name type="scientific">Amborella trichopoda</name>
    <dbReference type="NCBI Taxonomy" id="13333"/>
    <lineage>
        <taxon>Eukaryota</taxon>
        <taxon>Viridiplantae</taxon>
        <taxon>Streptophyta</taxon>
        <taxon>Embryophyta</taxon>
        <taxon>Tracheophyta</taxon>
        <taxon>Spermatophyta</taxon>
        <taxon>Magnoliopsida</taxon>
        <taxon>Amborellales</taxon>
        <taxon>Amborellaceae</taxon>
        <taxon>Amborella</taxon>
    </lineage>
</organism>
<feature type="chain" id="PRO_5004806858" description="FAS1 domain-containing protein" evidence="2">
    <location>
        <begin position="30"/>
        <end position="362"/>
    </location>
</feature>
<dbReference type="EMBL" id="KI394785">
    <property type="protein sequence ID" value="ERN00922.1"/>
    <property type="molecule type" value="Genomic_DNA"/>
</dbReference>
<feature type="compositionally biased region" description="Polar residues" evidence="1">
    <location>
        <begin position="215"/>
        <end position="224"/>
    </location>
</feature>
<feature type="signal peptide" evidence="2">
    <location>
        <begin position="1"/>
        <end position="29"/>
    </location>
</feature>
<dbReference type="Proteomes" id="UP000017836">
    <property type="component" value="Unassembled WGS sequence"/>
</dbReference>
<name>W1NTN8_AMBTC</name>
<reference evidence="4" key="1">
    <citation type="journal article" date="2013" name="Science">
        <title>The Amborella genome and the evolution of flowering plants.</title>
        <authorList>
            <consortium name="Amborella Genome Project"/>
        </authorList>
    </citation>
    <scope>NUCLEOTIDE SEQUENCE [LARGE SCALE GENOMIC DNA]</scope>
</reference>
<evidence type="ECO:0008006" key="5">
    <source>
        <dbReference type="Google" id="ProtNLM"/>
    </source>
</evidence>
<dbReference type="OrthoDB" id="1937685at2759"/>
<dbReference type="InterPro" id="IPR052806">
    <property type="entry name" value="Fasciclin-like_AGP"/>
</dbReference>
<dbReference type="SUPFAM" id="SSF82153">
    <property type="entry name" value="FAS1 domain"/>
    <property type="match status" value="1"/>
</dbReference>
<dbReference type="HOGENOM" id="CLU_765821_0_0_1"/>
<dbReference type="PANTHER" id="PTHR33985">
    <property type="entry name" value="OS02G0491300 PROTEIN-RELATED"/>
    <property type="match status" value="1"/>
</dbReference>